<sequence length="244" mass="25634">MGPKRAMRGRGRGGERARERSRRRLAAGAAVAVLATLGMALSGCTSDSKNATAAIHAYPSVVAIGDSIMKGHGLNADEAWPALMAQQNGWRLDNLACDGAGFLAIGDDADCGETFAGLVARAVALHPRTIVIEGSSNDVGKSDRDLKSETIKQLAQLRAALPDVQIIGLSTVWNDTAVPAQLADIDQQVRTAVEKVGGRFLEIGQPLSGHTEWMQSDDVHPTAAGQLAIYAAVQTAFRKAGLRA</sequence>
<evidence type="ECO:0000313" key="3">
    <source>
        <dbReference type="EMBL" id="MFC5500834.1"/>
    </source>
</evidence>
<dbReference type="RefSeq" id="WP_386738445.1">
    <property type="nucleotide sequence ID" value="NZ_JBHSMG010000001.1"/>
</dbReference>
<protein>
    <submittedName>
        <fullName evidence="3">SGNH/GDSL hydrolase family protein</fullName>
    </submittedName>
</protein>
<feature type="domain" description="SGNH hydrolase-type esterase" evidence="2">
    <location>
        <begin position="63"/>
        <end position="226"/>
    </location>
</feature>
<evidence type="ECO:0000313" key="4">
    <source>
        <dbReference type="Proteomes" id="UP001596039"/>
    </source>
</evidence>
<organism evidence="3 4">
    <name type="scientific">Lysinimonas soli</name>
    <dbReference type="NCBI Taxonomy" id="1074233"/>
    <lineage>
        <taxon>Bacteria</taxon>
        <taxon>Bacillati</taxon>
        <taxon>Actinomycetota</taxon>
        <taxon>Actinomycetes</taxon>
        <taxon>Micrococcales</taxon>
        <taxon>Microbacteriaceae</taxon>
        <taxon>Lysinimonas</taxon>
    </lineage>
</organism>
<comment type="caution">
    <text evidence="3">The sequence shown here is derived from an EMBL/GenBank/DDBJ whole genome shotgun (WGS) entry which is preliminary data.</text>
</comment>
<reference evidence="4" key="1">
    <citation type="journal article" date="2019" name="Int. J. Syst. Evol. Microbiol.">
        <title>The Global Catalogue of Microorganisms (GCM) 10K type strain sequencing project: providing services to taxonomists for standard genome sequencing and annotation.</title>
        <authorList>
            <consortium name="The Broad Institute Genomics Platform"/>
            <consortium name="The Broad Institute Genome Sequencing Center for Infectious Disease"/>
            <person name="Wu L."/>
            <person name="Ma J."/>
        </authorList>
    </citation>
    <scope>NUCLEOTIDE SEQUENCE [LARGE SCALE GENOMIC DNA]</scope>
    <source>
        <strain evidence="4">CGMCC 4.6997</strain>
    </source>
</reference>
<dbReference type="GO" id="GO:0016787">
    <property type="term" value="F:hydrolase activity"/>
    <property type="evidence" value="ECO:0007669"/>
    <property type="project" value="UniProtKB-KW"/>
</dbReference>
<dbReference type="Gene3D" id="3.40.50.1110">
    <property type="entry name" value="SGNH hydrolase"/>
    <property type="match status" value="1"/>
</dbReference>
<name>A0ABW0NKD2_9MICO</name>
<dbReference type="Pfam" id="PF13472">
    <property type="entry name" value="Lipase_GDSL_2"/>
    <property type="match status" value="1"/>
</dbReference>
<proteinExistence type="predicted"/>
<evidence type="ECO:0000259" key="2">
    <source>
        <dbReference type="Pfam" id="PF13472"/>
    </source>
</evidence>
<evidence type="ECO:0000256" key="1">
    <source>
        <dbReference type="SAM" id="MobiDB-lite"/>
    </source>
</evidence>
<accession>A0ABW0NKD2</accession>
<dbReference type="InterPro" id="IPR013830">
    <property type="entry name" value="SGNH_hydro"/>
</dbReference>
<dbReference type="InterPro" id="IPR036514">
    <property type="entry name" value="SGNH_hydro_sf"/>
</dbReference>
<feature type="region of interest" description="Disordered" evidence="1">
    <location>
        <begin position="1"/>
        <end position="21"/>
    </location>
</feature>
<dbReference type="EMBL" id="JBHSMG010000001">
    <property type="protein sequence ID" value="MFC5500834.1"/>
    <property type="molecule type" value="Genomic_DNA"/>
</dbReference>
<keyword evidence="4" id="KW-1185">Reference proteome</keyword>
<dbReference type="SUPFAM" id="SSF52266">
    <property type="entry name" value="SGNH hydrolase"/>
    <property type="match status" value="1"/>
</dbReference>
<dbReference type="Proteomes" id="UP001596039">
    <property type="component" value="Unassembled WGS sequence"/>
</dbReference>
<feature type="compositionally biased region" description="Basic residues" evidence="1">
    <location>
        <begin position="1"/>
        <end position="11"/>
    </location>
</feature>
<keyword evidence="3" id="KW-0378">Hydrolase</keyword>
<gene>
    <name evidence="3" type="ORF">ACFPJ4_01120</name>
</gene>
<dbReference type="CDD" id="cd00229">
    <property type="entry name" value="SGNH_hydrolase"/>
    <property type="match status" value="1"/>
</dbReference>